<dbReference type="EMBL" id="JAFREP010000013">
    <property type="protein sequence ID" value="MBO1319714.1"/>
    <property type="molecule type" value="Genomic_DNA"/>
</dbReference>
<reference evidence="1" key="1">
    <citation type="submission" date="2021-03" db="EMBL/GenBank/DDBJ databases">
        <authorList>
            <person name="Wang G."/>
        </authorList>
    </citation>
    <scope>NUCLEOTIDE SEQUENCE</scope>
    <source>
        <strain evidence="1">KCTC 12899</strain>
    </source>
</reference>
<dbReference type="Gene3D" id="2.70.98.10">
    <property type="match status" value="1"/>
</dbReference>
<dbReference type="InterPro" id="IPR014718">
    <property type="entry name" value="GH-type_carb-bd"/>
</dbReference>
<dbReference type="GO" id="GO:0030246">
    <property type="term" value="F:carbohydrate binding"/>
    <property type="evidence" value="ECO:0007669"/>
    <property type="project" value="InterPro"/>
</dbReference>
<dbReference type="Pfam" id="PF01263">
    <property type="entry name" value="Aldose_epim"/>
    <property type="match status" value="1"/>
</dbReference>
<keyword evidence="2" id="KW-1185">Reference proteome</keyword>
<gene>
    <name evidence="1" type="ORF">J3U88_14660</name>
</gene>
<dbReference type="RefSeq" id="WP_207859619.1">
    <property type="nucleotide sequence ID" value="NZ_JAFREP010000013.1"/>
</dbReference>
<dbReference type="SUPFAM" id="SSF74650">
    <property type="entry name" value="Galactose mutarotase-like"/>
    <property type="match status" value="1"/>
</dbReference>
<dbReference type="GO" id="GO:0016853">
    <property type="term" value="F:isomerase activity"/>
    <property type="evidence" value="ECO:0007669"/>
    <property type="project" value="InterPro"/>
</dbReference>
<protein>
    <recommendedName>
        <fullName evidence="3">Aldose 1-epimerase</fullName>
    </recommendedName>
</protein>
<sequence>MLDMYQAGPARLVINRALGARIHALRLFDVDILVAASEDPIAWGSYPMAPWAGRIRRGRFRAGDRTLQLPINFPPHAMHGTTYARPWQRDADGYRIDLGPDWPFAGFVRQRFVLSETHLDLRLEVHSESEPFPAAVGWHPWFRRQLATGGALQLDFQPTHLLARDWDGITSAEPVAPGAGPWDDCFTGVVQPVRLHWPGALTLEMTASTDVWVVYNQPTHALCVEPQSAPPNALNDWQQWVHPGEPLILTSRWSWRSENL</sequence>
<accession>A0A8J7Q9Y4</accession>
<dbReference type="InterPro" id="IPR008183">
    <property type="entry name" value="Aldose_1/G6P_1-epimerase"/>
</dbReference>
<proteinExistence type="predicted"/>
<dbReference type="Proteomes" id="UP000664417">
    <property type="component" value="Unassembled WGS sequence"/>
</dbReference>
<evidence type="ECO:0000313" key="2">
    <source>
        <dbReference type="Proteomes" id="UP000664417"/>
    </source>
</evidence>
<evidence type="ECO:0008006" key="3">
    <source>
        <dbReference type="Google" id="ProtNLM"/>
    </source>
</evidence>
<name>A0A8J7Q9Y4_9BACT</name>
<organism evidence="1 2">
    <name type="scientific">Acanthopleuribacter pedis</name>
    <dbReference type="NCBI Taxonomy" id="442870"/>
    <lineage>
        <taxon>Bacteria</taxon>
        <taxon>Pseudomonadati</taxon>
        <taxon>Acidobacteriota</taxon>
        <taxon>Holophagae</taxon>
        <taxon>Acanthopleuribacterales</taxon>
        <taxon>Acanthopleuribacteraceae</taxon>
        <taxon>Acanthopleuribacter</taxon>
    </lineage>
</organism>
<evidence type="ECO:0000313" key="1">
    <source>
        <dbReference type="EMBL" id="MBO1319714.1"/>
    </source>
</evidence>
<dbReference type="AlphaFoldDB" id="A0A8J7Q9Y4"/>
<comment type="caution">
    <text evidence="1">The sequence shown here is derived from an EMBL/GenBank/DDBJ whole genome shotgun (WGS) entry which is preliminary data.</text>
</comment>
<dbReference type="GO" id="GO:0005975">
    <property type="term" value="P:carbohydrate metabolic process"/>
    <property type="evidence" value="ECO:0007669"/>
    <property type="project" value="InterPro"/>
</dbReference>
<dbReference type="InterPro" id="IPR011013">
    <property type="entry name" value="Gal_mutarotase_sf_dom"/>
</dbReference>